<evidence type="ECO:0000313" key="1">
    <source>
        <dbReference type="EMBL" id="PFD17774.1"/>
    </source>
</evidence>
<protein>
    <submittedName>
        <fullName evidence="1">Uncharacterized protein</fullName>
    </submittedName>
</protein>
<gene>
    <name evidence="1" type="ORF">CN263_24780</name>
</gene>
<comment type="caution">
    <text evidence="1">The sequence shown here is derived from an EMBL/GenBank/DDBJ whole genome shotgun (WGS) entry which is preliminary data.</text>
</comment>
<name>A0A9X6VGT0_BACCE</name>
<proteinExistence type="predicted"/>
<dbReference type="Proteomes" id="UP000219743">
    <property type="component" value="Unassembled WGS sequence"/>
</dbReference>
<dbReference type="SUPFAM" id="SSF57850">
    <property type="entry name" value="RING/U-box"/>
    <property type="match status" value="1"/>
</dbReference>
<sequence>MNLIMAMDLNINQNFQEEFCCNVCGEVIYEGYVVYNGHYYEYYDLKRCLHSVYTPKEYEQMLEEDRAYKTQYI</sequence>
<organism evidence="1 2">
    <name type="scientific">Bacillus cereus</name>
    <dbReference type="NCBI Taxonomy" id="1396"/>
    <lineage>
        <taxon>Bacteria</taxon>
        <taxon>Bacillati</taxon>
        <taxon>Bacillota</taxon>
        <taxon>Bacilli</taxon>
        <taxon>Bacillales</taxon>
        <taxon>Bacillaceae</taxon>
        <taxon>Bacillus</taxon>
        <taxon>Bacillus cereus group</taxon>
    </lineage>
</organism>
<dbReference type="EMBL" id="NTRC01000025">
    <property type="protein sequence ID" value="PFD17774.1"/>
    <property type="molecule type" value="Genomic_DNA"/>
</dbReference>
<evidence type="ECO:0000313" key="2">
    <source>
        <dbReference type="Proteomes" id="UP000219743"/>
    </source>
</evidence>
<dbReference type="AlphaFoldDB" id="A0A9X6VGT0"/>
<dbReference type="RefSeq" id="WP_098330405.1">
    <property type="nucleotide sequence ID" value="NZ_NTRC01000025.1"/>
</dbReference>
<reference evidence="1 2" key="1">
    <citation type="submission" date="2017-09" db="EMBL/GenBank/DDBJ databases">
        <title>Large-scale bioinformatics analysis of Bacillus genomes uncovers conserved roles of natural products in bacterial physiology.</title>
        <authorList>
            <consortium name="Agbiome Team Llc"/>
            <person name="Bleich R.M."/>
            <person name="Kirk G.J."/>
            <person name="Santa Maria K.C."/>
            <person name="Allen S.E."/>
            <person name="Farag S."/>
            <person name="Shank E.A."/>
            <person name="Bowers A."/>
        </authorList>
    </citation>
    <scope>NUCLEOTIDE SEQUENCE [LARGE SCALE GENOMIC DNA]</scope>
    <source>
        <strain evidence="1 2">AFS024404</strain>
    </source>
</reference>
<accession>A0A9X6VGT0</accession>